<dbReference type="Proteomes" id="UP001237642">
    <property type="component" value="Unassembled WGS sequence"/>
</dbReference>
<accession>A0AAD8IET3</accession>
<reference evidence="1" key="2">
    <citation type="submission" date="2023-05" db="EMBL/GenBank/DDBJ databases">
        <authorList>
            <person name="Schelkunov M.I."/>
        </authorList>
    </citation>
    <scope>NUCLEOTIDE SEQUENCE</scope>
    <source>
        <strain evidence="1">Hsosn_3</strain>
        <tissue evidence="1">Leaf</tissue>
    </source>
</reference>
<dbReference type="AlphaFoldDB" id="A0AAD8IET3"/>
<evidence type="ECO:0000313" key="2">
    <source>
        <dbReference type="Proteomes" id="UP001237642"/>
    </source>
</evidence>
<reference evidence="1" key="1">
    <citation type="submission" date="2023-02" db="EMBL/GenBank/DDBJ databases">
        <title>Genome of toxic invasive species Heracleum sosnowskyi carries increased number of genes despite the absence of recent whole-genome duplications.</title>
        <authorList>
            <person name="Schelkunov M."/>
            <person name="Shtratnikova V."/>
            <person name="Makarenko M."/>
            <person name="Klepikova A."/>
            <person name="Omelchenko D."/>
            <person name="Novikova G."/>
            <person name="Obukhova E."/>
            <person name="Bogdanov V."/>
            <person name="Penin A."/>
            <person name="Logacheva M."/>
        </authorList>
    </citation>
    <scope>NUCLEOTIDE SEQUENCE</scope>
    <source>
        <strain evidence="1">Hsosn_3</strain>
        <tissue evidence="1">Leaf</tissue>
    </source>
</reference>
<evidence type="ECO:0000313" key="1">
    <source>
        <dbReference type="EMBL" id="KAK1384444.1"/>
    </source>
</evidence>
<dbReference type="EMBL" id="JAUIZM010000005">
    <property type="protein sequence ID" value="KAK1384444.1"/>
    <property type="molecule type" value="Genomic_DNA"/>
</dbReference>
<proteinExistence type="predicted"/>
<protein>
    <submittedName>
        <fullName evidence="1">Uncharacterized protein</fullName>
    </submittedName>
</protein>
<gene>
    <name evidence="1" type="ORF">POM88_022179</name>
</gene>
<comment type="caution">
    <text evidence="1">The sequence shown here is derived from an EMBL/GenBank/DDBJ whole genome shotgun (WGS) entry which is preliminary data.</text>
</comment>
<keyword evidence="2" id="KW-1185">Reference proteome</keyword>
<sequence>MTDTNFTRLFHHRNLLSKWKWLFGVLDGFIVNQLPQNGVWGGSLFNTMDHKGTKVSTSTQGEITLSFFAFVVLPSCVTSGDIFKLCKNFVLLYAHDDELQAKLTYDTGILDVESVNDSTRHDERYNGNDENEIAEKGRGAIQRNMRVSEIHDHETGAIYRFLFQSLPYSICSCNILTKLFRMNQYVDLYFHFGGKWIYEPEMMYVGGEHGVEENKTYLSIENDFGIRNLVHMLTPESKGVDFYLAKQIDMLSDDIDDDWLHKVIEFCDTQTSMATVREGVEHEVGDVGERGSKQVLFKG</sequence>
<organism evidence="1 2">
    <name type="scientific">Heracleum sosnowskyi</name>
    <dbReference type="NCBI Taxonomy" id="360622"/>
    <lineage>
        <taxon>Eukaryota</taxon>
        <taxon>Viridiplantae</taxon>
        <taxon>Streptophyta</taxon>
        <taxon>Embryophyta</taxon>
        <taxon>Tracheophyta</taxon>
        <taxon>Spermatophyta</taxon>
        <taxon>Magnoliopsida</taxon>
        <taxon>eudicotyledons</taxon>
        <taxon>Gunneridae</taxon>
        <taxon>Pentapetalae</taxon>
        <taxon>asterids</taxon>
        <taxon>campanulids</taxon>
        <taxon>Apiales</taxon>
        <taxon>Apiaceae</taxon>
        <taxon>Apioideae</taxon>
        <taxon>apioid superclade</taxon>
        <taxon>Tordylieae</taxon>
        <taxon>Tordyliinae</taxon>
        <taxon>Heracleum</taxon>
    </lineage>
</organism>
<name>A0AAD8IET3_9APIA</name>